<dbReference type="STRING" id="1484.SA87_11245"/>
<reference evidence="10 12" key="2">
    <citation type="submission" date="2017-08" db="EMBL/GenBank/DDBJ databases">
        <title>Burning lignite coal seam in the remote Altai Mountains harbors a hydrogen-driven thermophilic microbial community.</title>
        <authorList>
            <person name="Kadnikov V.V."/>
            <person name="Mardanov A.V."/>
            <person name="Ivasenko D."/>
            <person name="Beletsky A.V."/>
            <person name="Karnachuk O.V."/>
            <person name="Ravin N.V."/>
        </authorList>
    </citation>
    <scope>NUCLEOTIDE SEQUENCE [LARGE SCALE GENOMIC DNA]</scope>
    <source>
        <strain evidence="10">AL33</strain>
    </source>
</reference>
<keyword evidence="2" id="KW-0813">Transport</keyword>
<dbReference type="GO" id="GO:0005886">
    <property type="term" value="C:plasma membrane"/>
    <property type="evidence" value="ECO:0007669"/>
    <property type="project" value="UniProtKB-SubCell"/>
</dbReference>
<organism evidence="9 11">
    <name type="scientific">Hydrogenibacillus schlegelii</name>
    <name type="common">Bacillus schlegelii</name>
    <dbReference type="NCBI Taxonomy" id="1484"/>
    <lineage>
        <taxon>Bacteria</taxon>
        <taxon>Bacillati</taxon>
        <taxon>Bacillota</taxon>
        <taxon>Bacilli</taxon>
        <taxon>Bacillales</taxon>
        <taxon>Bacillales Family X. Incertae Sedis</taxon>
        <taxon>Hydrogenibacillus</taxon>
    </lineage>
</organism>
<dbReference type="Pfam" id="PF07690">
    <property type="entry name" value="MFS_1"/>
    <property type="match status" value="2"/>
</dbReference>
<evidence type="ECO:0000313" key="11">
    <source>
        <dbReference type="Proteomes" id="UP000243024"/>
    </source>
</evidence>
<feature type="transmembrane region" description="Helical" evidence="7">
    <location>
        <begin position="307"/>
        <end position="331"/>
    </location>
</feature>
<keyword evidence="4 7" id="KW-0812">Transmembrane</keyword>
<evidence type="ECO:0000313" key="10">
    <source>
        <dbReference type="EMBL" id="PTQ51942.1"/>
    </source>
</evidence>
<proteinExistence type="predicted"/>
<dbReference type="EMBL" id="JXBB01000001">
    <property type="protein sequence ID" value="OAR05460.1"/>
    <property type="molecule type" value="Genomic_DNA"/>
</dbReference>
<keyword evidence="11" id="KW-1185">Reference proteome</keyword>
<dbReference type="SUPFAM" id="SSF103473">
    <property type="entry name" value="MFS general substrate transporter"/>
    <property type="match status" value="1"/>
</dbReference>
<dbReference type="PRINTS" id="PR01035">
    <property type="entry name" value="TCRTETA"/>
</dbReference>
<evidence type="ECO:0000256" key="7">
    <source>
        <dbReference type="SAM" id="Phobius"/>
    </source>
</evidence>
<evidence type="ECO:0000256" key="6">
    <source>
        <dbReference type="ARBA" id="ARBA00023136"/>
    </source>
</evidence>
<feature type="transmembrane region" description="Helical" evidence="7">
    <location>
        <begin position="172"/>
        <end position="191"/>
    </location>
</feature>
<feature type="transmembrane region" description="Helical" evidence="7">
    <location>
        <begin position="145"/>
        <end position="166"/>
    </location>
</feature>
<dbReference type="InterPro" id="IPR011701">
    <property type="entry name" value="MFS"/>
</dbReference>
<evidence type="ECO:0000256" key="1">
    <source>
        <dbReference type="ARBA" id="ARBA00004651"/>
    </source>
</evidence>
<feature type="transmembrane region" description="Helical" evidence="7">
    <location>
        <begin position="84"/>
        <end position="107"/>
    </location>
</feature>
<dbReference type="InterPro" id="IPR020846">
    <property type="entry name" value="MFS_dom"/>
</dbReference>
<protein>
    <submittedName>
        <fullName evidence="10">Putative integral membrane protein</fullName>
    </submittedName>
</protein>
<comment type="caution">
    <text evidence="9">The sequence shown here is derived from an EMBL/GenBank/DDBJ whole genome shotgun (WGS) entry which is preliminary data.</text>
</comment>
<dbReference type="InterPro" id="IPR001958">
    <property type="entry name" value="Tet-R_TetA/multi-R_MdtG-like"/>
</dbReference>
<feature type="transmembrane region" description="Helical" evidence="7">
    <location>
        <begin position="113"/>
        <end position="133"/>
    </location>
</feature>
<keyword evidence="6 7" id="KW-0472">Membrane</keyword>
<feature type="transmembrane region" description="Helical" evidence="7">
    <location>
        <begin position="284"/>
        <end position="301"/>
    </location>
</feature>
<evidence type="ECO:0000259" key="8">
    <source>
        <dbReference type="PROSITE" id="PS50850"/>
    </source>
</evidence>
<dbReference type="InterPro" id="IPR050171">
    <property type="entry name" value="MFS_Transporters"/>
</dbReference>
<dbReference type="Proteomes" id="UP000243024">
    <property type="component" value="Unassembled WGS sequence"/>
</dbReference>
<feature type="transmembrane region" description="Helical" evidence="7">
    <location>
        <begin position="56"/>
        <end position="72"/>
    </location>
</feature>
<feature type="transmembrane region" description="Helical" evidence="7">
    <location>
        <begin position="21"/>
        <end position="44"/>
    </location>
</feature>
<dbReference type="InterPro" id="IPR036259">
    <property type="entry name" value="MFS_trans_sf"/>
</dbReference>
<evidence type="ECO:0000256" key="5">
    <source>
        <dbReference type="ARBA" id="ARBA00022989"/>
    </source>
</evidence>
<sequence length="400" mass="42461">MSEGESSLSRDVRSLVRLPHGFLEVVLLLFFVEFVRGAFIYAYLPVYGGEVLGLDVGVIGLAITAHSLVDLFGKSLAGFLLDHLPIRVVIGGSMTLALVGLIGAMLVHGPVGLIASVALFGVGISPVWLVGMSRVEEGARSTQMGFLYAFWLVGTGLGMILTNLALDHKLERPIFGIFLLWAAATVWGWMLRGAPGGEGHYRTPSVRAQLAALRQQVVAMRPLVPGMLLPTLAAGMLLPILPNFVSRELGFSYTTYSFMLIVGGALAWLGLVPMGRLADRHGKKGFLIGGFLALGLALLAAPSSRSVGMAVALAAILGLGYATILPAWNALLAQYVPREYKGIGWGLFSSIEGIGVLIGPSVGGFLALHTSTSFTVRLAGLALLVIAFYYAVAPIRFEER</sequence>
<dbReference type="PANTHER" id="PTHR23517">
    <property type="entry name" value="RESISTANCE PROTEIN MDTM, PUTATIVE-RELATED-RELATED"/>
    <property type="match status" value="1"/>
</dbReference>
<dbReference type="Proteomes" id="UP000244180">
    <property type="component" value="Unassembled WGS sequence"/>
</dbReference>
<reference evidence="9 11" key="1">
    <citation type="submission" date="2015-09" db="EMBL/GenBank/DDBJ databases">
        <title>Draft genome sequence of Hydrogenibacillus schlegelii DSM 2000.</title>
        <authorList>
            <person name="Hemp J."/>
        </authorList>
    </citation>
    <scope>NUCLEOTIDE SEQUENCE [LARGE SCALE GENOMIC DNA]</scope>
    <source>
        <strain evidence="9 11">MA 48</strain>
    </source>
</reference>
<gene>
    <name evidence="10" type="ORF">HSCHL_0727</name>
    <name evidence="9" type="ORF">SA87_11245</name>
</gene>
<comment type="subcellular location">
    <subcellularLocation>
        <location evidence="1">Cell membrane</location>
        <topology evidence="1">Multi-pass membrane protein</topology>
    </subcellularLocation>
</comment>
<feature type="transmembrane region" description="Helical" evidence="7">
    <location>
        <begin position="343"/>
        <end position="368"/>
    </location>
</feature>
<evidence type="ECO:0000256" key="2">
    <source>
        <dbReference type="ARBA" id="ARBA00022448"/>
    </source>
</evidence>
<dbReference type="AlphaFoldDB" id="A0A179IUE0"/>
<accession>A0A179IUE0</accession>
<dbReference type="Gene3D" id="1.20.1250.20">
    <property type="entry name" value="MFS general substrate transporter like domains"/>
    <property type="match status" value="2"/>
</dbReference>
<name>A0A179IUE0_HYDSH</name>
<dbReference type="GO" id="GO:0022857">
    <property type="term" value="F:transmembrane transporter activity"/>
    <property type="evidence" value="ECO:0007669"/>
    <property type="project" value="InterPro"/>
</dbReference>
<feature type="transmembrane region" description="Helical" evidence="7">
    <location>
        <begin position="374"/>
        <end position="392"/>
    </location>
</feature>
<feature type="domain" description="Major facilitator superfamily (MFS) profile" evidence="8">
    <location>
        <begin position="219"/>
        <end position="400"/>
    </location>
</feature>
<feature type="transmembrane region" description="Helical" evidence="7">
    <location>
        <begin position="253"/>
        <end position="272"/>
    </location>
</feature>
<feature type="transmembrane region" description="Helical" evidence="7">
    <location>
        <begin position="223"/>
        <end position="241"/>
    </location>
</feature>
<evidence type="ECO:0000256" key="4">
    <source>
        <dbReference type="ARBA" id="ARBA00022692"/>
    </source>
</evidence>
<evidence type="ECO:0000256" key="3">
    <source>
        <dbReference type="ARBA" id="ARBA00022475"/>
    </source>
</evidence>
<evidence type="ECO:0000313" key="12">
    <source>
        <dbReference type="Proteomes" id="UP000244180"/>
    </source>
</evidence>
<evidence type="ECO:0000313" key="9">
    <source>
        <dbReference type="EMBL" id="OAR05460.1"/>
    </source>
</evidence>
<keyword evidence="5 7" id="KW-1133">Transmembrane helix</keyword>
<dbReference type="PROSITE" id="PS50850">
    <property type="entry name" value="MFS"/>
    <property type="match status" value="1"/>
</dbReference>
<keyword evidence="3" id="KW-1003">Cell membrane</keyword>
<dbReference type="EMBL" id="PEBV01000031">
    <property type="protein sequence ID" value="PTQ51942.1"/>
    <property type="molecule type" value="Genomic_DNA"/>
</dbReference>